<reference evidence="2" key="1">
    <citation type="journal article" date="2016" name="Int. J. Syst. Evol. Microbiol.">
        <title>Pseudoxanthomonas helianthi sp. nov., isolated from roots of Jerusalem artichoke (Helianthus tuberosus).</title>
        <authorList>
            <person name="Kittiwongwattana C."/>
            <person name="Thawai C."/>
        </authorList>
    </citation>
    <scope>NUCLEOTIDE SEQUENCE</scope>
    <source>
        <strain evidence="2">110414</strain>
    </source>
</reference>
<gene>
    <name evidence="2" type="ORF">J5837_02300</name>
</gene>
<proteinExistence type="predicted"/>
<dbReference type="Proteomes" id="UP000673447">
    <property type="component" value="Unassembled WGS sequence"/>
</dbReference>
<dbReference type="AlphaFoldDB" id="A0A940X153"/>
<dbReference type="EMBL" id="JAGKTC010000001">
    <property type="protein sequence ID" value="MBP3983242.1"/>
    <property type="molecule type" value="Genomic_DNA"/>
</dbReference>
<dbReference type="InterPro" id="IPR011990">
    <property type="entry name" value="TPR-like_helical_dom_sf"/>
</dbReference>
<organism evidence="2 3">
    <name type="scientific">Pseudoxanthomonas helianthi</name>
    <dbReference type="NCBI Taxonomy" id="1453541"/>
    <lineage>
        <taxon>Bacteria</taxon>
        <taxon>Pseudomonadati</taxon>
        <taxon>Pseudomonadota</taxon>
        <taxon>Gammaproteobacteria</taxon>
        <taxon>Lysobacterales</taxon>
        <taxon>Lysobacteraceae</taxon>
        <taxon>Pseudoxanthomonas</taxon>
    </lineage>
</organism>
<dbReference type="SUPFAM" id="SSF48452">
    <property type="entry name" value="TPR-like"/>
    <property type="match status" value="1"/>
</dbReference>
<name>A0A940X153_9GAMM</name>
<evidence type="ECO:0000256" key="1">
    <source>
        <dbReference type="SAM" id="SignalP"/>
    </source>
</evidence>
<keyword evidence="3" id="KW-1185">Reference proteome</keyword>
<dbReference type="NCBIfam" id="NF033920">
    <property type="entry name" value="C39_PA2778_fam"/>
    <property type="match status" value="1"/>
</dbReference>
<feature type="chain" id="PRO_5037797032" evidence="1">
    <location>
        <begin position="26"/>
        <end position="327"/>
    </location>
</feature>
<sequence length="327" mass="34460">MTARRRLGRALLAGLVLACAGCAINPPLQLQGSIPAAGVDLSQRVPFHSQTEYQCGPAALAGVLGASGVPATPEGLAPQVYLPGRHGSLQVELLGATRRAGRIPYPVAKTPEALFAELQAGHPVLILQNLLTRTVPKWHYAVVVGADAHRNRVLLNSGEKRALDVAAPKFMRTWDWGGRWAMLALKPGELPASDDPAGYLKAVADFEAVAGAAAARPAYESARRRWPGEPRVYLALGNQAYASGDKRAAARLFRDGLAHAPGDPVLSNNYASAMGELGCRAQALRALDAVAGEAGSWRAQLAQTRAEVDAAKSARPDDCGRLALPAR</sequence>
<accession>A0A940X153</accession>
<evidence type="ECO:0000313" key="3">
    <source>
        <dbReference type="Proteomes" id="UP000673447"/>
    </source>
</evidence>
<comment type="caution">
    <text evidence="2">The sequence shown here is derived from an EMBL/GenBank/DDBJ whole genome shotgun (WGS) entry which is preliminary data.</text>
</comment>
<evidence type="ECO:0000313" key="2">
    <source>
        <dbReference type="EMBL" id="MBP3983242.1"/>
    </source>
</evidence>
<keyword evidence="1" id="KW-0732">Signal</keyword>
<protein>
    <submittedName>
        <fullName evidence="2">PA2778 family cysteine peptidase</fullName>
    </submittedName>
</protein>
<dbReference type="RefSeq" id="WP_210535101.1">
    <property type="nucleotide sequence ID" value="NZ_JAGKTC010000001.1"/>
</dbReference>
<dbReference type="Gene3D" id="1.25.40.10">
    <property type="entry name" value="Tetratricopeptide repeat domain"/>
    <property type="match status" value="1"/>
</dbReference>
<dbReference type="Gene3D" id="3.90.70.10">
    <property type="entry name" value="Cysteine proteinases"/>
    <property type="match status" value="1"/>
</dbReference>
<reference evidence="2" key="2">
    <citation type="submission" date="2021-03" db="EMBL/GenBank/DDBJ databases">
        <authorList>
            <person name="Cao W."/>
        </authorList>
    </citation>
    <scope>NUCLEOTIDE SEQUENCE</scope>
    <source>
        <strain evidence="2">110414</strain>
    </source>
</reference>
<feature type="signal peptide" evidence="1">
    <location>
        <begin position="1"/>
        <end position="25"/>
    </location>
</feature>